<dbReference type="Pfam" id="PF06271">
    <property type="entry name" value="RDD"/>
    <property type="match status" value="1"/>
</dbReference>
<comment type="subcellular location">
    <subcellularLocation>
        <location evidence="1">Cell membrane</location>
        <topology evidence="1">Multi-pass membrane protein</topology>
    </subcellularLocation>
</comment>
<evidence type="ECO:0000256" key="2">
    <source>
        <dbReference type="ARBA" id="ARBA00022475"/>
    </source>
</evidence>
<feature type="transmembrane region" description="Helical" evidence="6">
    <location>
        <begin position="46"/>
        <end position="69"/>
    </location>
</feature>
<dbReference type="PANTHER" id="PTHR36115:SF4">
    <property type="entry name" value="MEMBRANE PROTEIN"/>
    <property type="match status" value="1"/>
</dbReference>
<evidence type="ECO:0000256" key="3">
    <source>
        <dbReference type="ARBA" id="ARBA00022692"/>
    </source>
</evidence>
<keyword evidence="4 6" id="KW-1133">Transmembrane helix</keyword>
<sequence>MREMDYAGFWVRAGAALIDSILILLIIAPLLTVIYGERYWTGAAIVYGPADVLITYVAPAVVVILFWMFKSATPGKLWLKLEIIDADTGGQPTTAQLIKRYLGYYVSMLPFCLGFFSAGRDPRKQGWHDKLASTLVVRRAADEASGQKV</sequence>
<dbReference type="InterPro" id="IPR010432">
    <property type="entry name" value="RDD"/>
</dbReference>
<keyword evidence="5 6" id="KW-0472">Membrane</keyword>
<gene>
    <name evidence="8" type="ORF">GCM10022278_32570</name>
</gene>
<dbReference type="PANTHER" id="PTHR36115">
    <property type="entry name" value="PROLINE-RICH ANTIGEN HOMOLOG-RELATED"/>
    <property type="match status" value="1"/>
</dbReference>
<evidence type="ECO:0000256" key="5">
    <source>
        <dbReference type="ARBA" id="ARBA00023136"/>
    </source>
</evidence>
<keyword evidence="2" id="KW-1003">Cell membrane</keyword>
<name>A0ABP7PXH3_9GAMM</name>
<evidence type="ECO:0000313" key="9">
    <source>
        <dbReference type="Proteomes" id="UP001501337"/>
    </source>
</evidence>
<feature type="transmembrane region" description="Helical" evidence="6">
    <location>
        <begin position="101"/>
        <end position="118"/>
    </location>
</feature>
<evidence type="ECO:0000256" key="1">
    <source>
        <dbReference type="ARBA" id="ARBA00004651"/>
    </source>
</evidence>
<keyword evidence="3 6" id="KW-0812">Transmembrane</keyword>
<accession>A0ABP7PXH3</accession>
<dbReference type="Proteomes" id="UP001501337">
    <property type="component" value="Unassembled WGS sequence"/>
</dbReference>
<feature type="domain" description="RDD" evidence="7">
    <location>
        <begin position="6"/>
        <end position="132"/>
    </location>
</feature>
<evidence type="ECO:0000259" key="7">
    <source>
        <dbReference type="Pfam" id="PF06271"/>
    </source>
</evidence>
<evidence type="ECO:0000313" key="8">
    <source>
        <dbReference type="EMBL" id="GAA3972772.1"/>
    </source>
</evidence>
<protein>
    <submittedName>
        <fullName evidence="8">RDD family protein</fullName>
    </submittedName>
</protein>
<keyword evidence="9" id="KW-1185">Reference proteome</keyword>
<organism evidence="8 9">
    <name type="scientific">Allohahella marinimesophila</name>
    <dbReference type="NCBI Taxonomy" id="1054972"/>
    <lineage>
        <taxon>Bacteria</taxon>
        <taxon>Pseudomonadati</taxon>
        <taxon>Pseudomonadota</taxon>
        <taxon>Gammaproteobacteria</taxon>
        <taxon>Oceanospirillales</taxon>
        <taxon>Hahellaceae</taxon>
        <taxon>Allohahella</taxon>
    </lineage>
</organism>
<evidence type="ECO:0000256" key="4">
    <source>
        <dbReference type="ARBA" id="ARBA00022989"/>
    </source>
</evidence>
<proteinExistence type="predicted"/>
<dbReference type="EMBL" id="BAABBO010000016">
    <property type="protein sequence ID" value="GAA3972772.1"/>
    <property type="molecule type" value="Genomic_DNA"/>
</dbReference>
<evidence type="ECO:0000256" key="6">
    <source>
        <dbReference type="SAM" id="Phobius"/>
    </source>
</evidence>
<dbReference type="RefSeq" id="WP_344808340.1">
    <property type="nucleotide sequence ID" value="NZ_BAABBO010000016.1"/>
</dbReference>
<comment type="caution">
    <text evidence="8">The sequence shown here is derived from an EMBL/GenBank/DDBJ whole genome shotgun (WGS) entry which is preliminary data.</text>
</comment>
<feature type="transmembrane region" description="Helical" evidence="6">
    <location>
        <begin position="12"/>
        <end position="34"/>
    </location>
</feature>
<reference evidence="9" key="1">
    <citation type="journal article" date="2019" name="Int. J. Syst. Evol. Microbiol.">
        <title>The Global Catalogue of Microorganisms (GCM) 10K type strain sequencing project: providing services to taxonomists for standard genome sequencing and annotation.</title>
        <authorList>
            <consortium name="The Broad Institute Genomics Platform"/>
            <consortium name="The Broad Institute Genome Sequencing Center for Infectious Disease"/>
            <person name="Wu L."/>
            <person name="Ma J."/>
        </authorList>
    </citation>
    <scope>NUCLEOTIDE SEQUENCE [LARGE SCALE GENOMIC DNA]</scope>
    <source>
        <strain evidence="9">JCM 17555</strain>
    </source>
</reference>
<dbReference type="InterPro" id="IPR051791">
    <property type="entry name" value="Pra-immunoreactive"/>
</dbReference>